<organism evidence="3 4">
    <name type="scientific">Leptolyngbya foveolarum</name>
    <dbReference type="NCBI Taxonomy" id="47253"/>
    <lineage>
        <taxon>Bacteria</taxon>
        <taxon>Bacillati</taxon>
        <taxon>Cyanobacteriota</taxon>
        <taxon>Cyanophyceae</taxon>
        <taxon>Leptolyngbyales</taxon>
        <taxon>Leptolyngbyaceae</taxon>
        <taxon>Leptolyngbya group</taxon>
        <taxon>Leptolyngbya</taxon>
    </lineage>
</organism>
<keyword evidence="1" id="KW-0812">Transmembrane</keyword>
<gene>
    <name evidence="3" type="ORF">DCF25_10075</name>
</gene>
<evidence type="ECO:0000313" key="4">
    <source>
        <dbReference type="Proteomes" id="UP000249354"/>
    </source>
</evidence>
<protein>
    <recommendedName>
        <fullName evidence="2">2TM domain-containing protein</fullName>
    </recommendedName>
</protein>
<feature type="transmembrane region" description="Helical" evidence="1">
    <location>
        <begin position="101"/>
        <end position="121"/>
    </location>
</feature>
<dbReference type="Proteomes" id="UP000249354">
    <property type="component" value="Unassembled WGS sequence"/>
</dbReference>
<evidence type="ECO:0000259" key="2">
    <source>
        <dbReference type="Pfam" id="PF13239"/>
    </source>
</evidence>
<evidence type="ECO:0000313" key="3">
    <source>
        <dbReference type="EMBL" id="PZO18259.1"/>
    </source>
</evidence>
<reference evidence="4" key="1">
    <citation type="submission" date="2018-04" db="EMBL/GenBank/DDBJ databases">
        <authorList>
            <person name="Cornet L."/>
        </authorList>
    </citation>
    <scope>NUCLEOTIDE SEQUENCE [LARGE SCALE GENOMIC DNA]</scope>
</reference>
<evidence type="ECO:0000256" key="1">
    <source>
        <dbReference type="SAM" id="Phobius"/>
    </source>
</evidence>
<comment type="caution">
    <text evidence="3">The sequence shown here is derived from an EMBL/GenBank/DDBJ whole genome shotgun (WGS) entry which is preliminary data.</text>
</comment>
<accession>A0A2W4UMQ6</accession>
<dbReference type="Pfam" id="PF13239">
    <property type="entry name" value="2TM"/>
    <property type="match status" value="1"/>
</dbReference>
<reference evidence="3 4" key="2">
    <citation type="submission" date="2018-06" db="EMBL/GenBank/DDBJ databases">
        <title>Metagenomic assembly of (sub)arctic Cyanobacteria and their associated microbiome from non-axenic cultures.</title>
        <authorList>
            <person name="Baurain D."/>
        </authorList>
    </citation>
    <scope>NUCLEOTIDE SEQUENCE [LARGE SCALE GENOMIC DNA]</scope>
    <source>
        <strain evidence="3">ULC129bin1</strain>
    </source>
</reference>
<sequence length="155" mass="17832">MADLYASEDAQQILQIAIAKETESGDLTRIQLAEIASELNIAPETLWSAEREWIALKSESSQQHLFNQQRRQEFQHHLLRYGIVNGFLLLLNLLILGGVGFVGFVGLSWGIVLALQGMRAYSTSGYRYQKDFEKWSRRQQVKRSVRSLFNRFLNV</sequence>
<keyword evidence="1" id="KW-0472">Membrane</keyword>
<keyword evidence="1" id="KW-1133">Transmembrane helix</keyword>
<dbReference type="AlphaFoldDB" id="A0A2W4UMQ6"/>
<dbReference type="InterPro" id="IPR025698">
    <property type="entry name" value="2TM_dom"/>
</dbReference>
<proteinExistence type="predicted"/>
<feature type="domain" description="2TM" evidence="2">
    <location>
        <begin position="64"/>
        <end position="142"/>
    </location>
</feature>
<dbReference type="EMBL" id="QBMC01000057">
    <property type="protein sequence ID" value="PZO18259.1"/>
    <property type="molecule type" value="Genomic_DNA"/>
</dbReference>
<name>A0A2W4UMQ6_9CYAN</name>